<evidence type="ECO:0000313" key="4">
    <source>
        <dbReference type="Proteomes" id="UP001155280"/>
    </source>
</evidence>
<dbReference type="Gene3D" id="3.60.21.10">
    <property type="match status" value="1"/>
</dbReference>
<feature type="domain" description="Capsule synthesis protein CapA" evidence="2">
    <location>
        <begin position="11"/>
        <end position="292"/>
    </location>
</feature>
<dbReference type="EMBL" id="JANCNS010000003">
    <property type="protein sequence ID" value="MCP9201595.1"/>
    <property type="molecule type" value="Genomic_DNA"/>
</dbReference>
<dbReference type="AlphaFoldDB" id="A0A9X2RE01"/>
<comment type="caution">
    <text evidence="3">The sequence shown here is derived from an EMBL/GenBank/DDBJ whole genome shotgun (WGS) entry which is preliminary data.</text>
</comment>
<sequence>MKKPDANTSIRLFLAGDVMTGRGIDQALPVSVSPELYEAYVKDARSYLQLAERKSGKIDTPVDHKYIWGDAIQVWREYKPNLKLINLETSITTSSEAWPGKGIHYRMHPENVELFKVAGIDHVSLANNHILDWSRKGLQESIESLEKAGISFSGVGKDHAAAQAPSTFHINNTRILVFSYGAWNSGIPSSWKAEVNISGVNYLDAFGKTEFEKVKENIQSFKEPDDLVIFSIHWGGNWGYDIPQEHIDFAHRLIDEAGVDIIFGHSSHHPLGMEVYHDRLIIYGAGDFINDYEGISGNEKFKPQLSLMYFPVVDSEGQLKALTMQPMHIKKLQLNKADKKQAKWLEEVLSGEGQKFGTSLKLNENNELFLSW</sequence>
<protein>
    <submittedName>
        <fullName evidence="3">CapA family protein</fullName>
    </submittedName>
</protein>
<evidence type="ECO:0000259" key="2">
    <source>
        <dbReference type="SMART" id="SM00854"/>
    </source>
</evidence>
<dbReference type="InterPro" id="IPR052169">
    <property type="entry name" value="CW_Biosynth-Accessory"/>
</dbReference>
<evidence type="ECO:0000313" key="3">
    <source>
        <dbReference type="EMBL" id="MCP9201595.1"/>
    </source>
</evidence>
<organism evidence="3 4">
    <name type="scientific">Christiangramia oceanisediminis</name>
    <dbReference type="NCBI Taxonomy" id="2920386"/>
    <lineage>
        <taxon>Bacteria</taxon>
        <taxon>Pseudomonadati</taxon>
        <taxon>Bacteroidota</taxon>
        <taxon>Flavobacteriia</taxon>
        <taxon>Flavobacteriales</taxon>
        <taxon>Flavobacteriaceae</taxon>
        <taxon>Christiangramia</taxon>
    </lineage>
</organism>
<dbReference type="Proteomes" id="UP001155280">
    <property type="component" value="Unassembled WGS sequence"/>
</dbReference>
<comment type="similarity">
    <text evidence="1">Belongs to the CapA family.</text>
</comment>
<dbReference type="CDD" id="cd07381">
    <property type="entry name" value="MPP_CapA"/>
    <property type="match status" value="1"/>
</dbReference>
<dbReference type="InterPro" id="IPR019079">
    <property type="entry name" value="Capsule_synth_CapA"/>
</dbReference>
<gene>
    <name evidence="3" type="ORF">MKO06_16915</name>
</gene>
<dbReference type="PANTHER" id="PTHR33393:SF11">
    <property type="entry name" value="POLYGLUTAMINE SYNTHESIS ACCESSORY PROTEIN RV0574C-RELATED"/>
    <property type="match status" value="1"/>
</dbReference>
<proteinExistence type="inferred from homology"/>
<dbReference type="InterPro" id="IPR029052">
    <property type="entry name" value="Metallo-depent_PP-like"/>
</dbReference>
<evidence type="ECO:0000256" key="1">
    <source>
        <dbReference type="ARBA" id="ARBA00005662"/>
    </source>
</evidence>
<keyword evidence="4" id="KW-1185">Reference proteome</keyword>
<dbReference type="RefSeq" id="WP_241552429.1">
    <property type="nucleotide sequence ID" value="NZ_JANCNS010000003.1"/>
</dbReference>
<dbReference type="Pfam" id="PF09587">
    <property type="entry name" value="PGA_cap"/>
    <property type="match status" value="1"/>
</dbReference>
<dbReference type="SMART" id="SM00854">
    <property type="entry name" value="PGA_cap"/>
    <property type="match status" value="1"/>
</dbReference>
<accession>A0A9X2RE01</accession>
<dbReference type="SUPFAM" id="SSF56300">
    <property type="entry name" value="Metallo-dependent phosphatases"/>
    <property type="match status" value="1"/>
</dbReference>
<reference evidence="3" key="1">
    <citation type="submission" date="2022-07" db="EMBL/GenBank/DDBJ databases">
        <title>Gramela sediminis sp. nov., isolated from deep-sea sediment of the Indian Ocean.</title>
        <authorList>
            <person name="Shi H."/>
        </authorList>
    </citation>
    <scope>NUCLEOTIDE SEQUENCE</scope>
    <source>
        <strain evidence="3">GC03-9</strain>
    </source>
</reference>
<dbReference type="PANTHER" id="PTHR33393">
    <property type="entry name" value="POLYGLUTAMINE SYNTHESIS ACCESSORY PROTEIN RV0574C-RELATED"/>
    <property type="match status" value="1"/>
</dbReference>
<name>A0A9X2RE01_9FLAO</name>